<evidence type="ECO:0000313" key="2">
    <source>
        <dbReference type="EMBL" id="NYH96278.1"/>
    </source>
</evidence>
<dbReference type="RefSeq" id="WP_179408097.1">
    <property type="nucleotide sequence ID" value="NZ_BMGF01000004.1"/>
</dbReference>
<gene>
    <name evidence="2" type="ORF">FHS75_002610</name>
</gene>
<proteinExistence type="predicted"/>
<organism evidence="2 3">
    <name type="scientific">Novosphingobium marinum</name>
    <dbReference type="NCBI Taxonomy" id="1514948"/>
    <lineage>
        <taxon>Bacteria</taxon>
        <taxon>Pseudomonadati</taxon>
        <taxon>Pseudomonadota</taxon>
        <taxon>Alphaproteobacteria</taxon>
        <taxon>Sphingomonadales</taxon>
        <taxon>Sphingomonadaceae</taxon>
        <taxon>Novosphingobium</taxon>
    </lineage>
</organism>
<evidence type="ECO:0000313" key="3">
    <source>
        <dbReference type="Proteomes" id="UP000522081"/>
    </source>
</evidence>
<name>A0A7Y9XZQ3_9SPHN</name>
<keyword evidence="1" id="KW-0812">Transmembrane</keyword>
<dbReference type="Proteomes" id="UP000522081">
    <property type="component" value="Unassembled WGS sequence"/>
</dbReference>
<keyword evidence="3" id="KW-1185">Reference proteome</keyword>
<accession>A0A7Y9XZQ3</accession>
<comment type="caution">
    <text evidence="2">The sequence shown here is derived from an EMBL/GenBank/DDBJ whole genome shotgun (WGS) entry which is preliminary data.</text>
</comment>
<feature type="transmembrane region" description="Helical" evidence="1">
    <location>
        <begin position="297"/>
        <end position="317"/>
    </location>
</feature>
<keyword evidence="1" id="KW-0472">Membrane</keyword>
<sequence length="430" mass="46028">MSGDASAADNPFSVRTALLLVVFGGIVFVALLWMIGAGLASGPTNDGGSHVGGRGLNGYAAMADYLERRGLSIRRSRSEGALDDAGLLVLTPPAHADGEEIERIVSRRRYAGPTLIVTPKWLAAPANPRDPEAEKGWVTLAGAMPPRWQGFLDDVTVAVEPMRDGRWRGAGLAGRVPQPKLVLSGMGPRLVPLVAGTDGRILAGYIDDAGFYPELDAMALQSPYNGGQDERIHPIVLVFEPDLIDNYGMSSIENARLAEALVRAAAGEDGVEVVFDQTLNGHGRSANLLTLAFTPPFLAATICLLLAAIAVGWRAFMRFGPPRIPERAIGFGKRALVGNAAGLLARAKRAHLVADPYAARVRDRIARALALSRGGSDKDVEAAIDRVGERRAPENEAFSTIARRLRAARRPHDMVRAARDLHALERTLTR</sequence>
<dbReference type="AlphaFoldDB" id="A0A7Y9XZQ3"/>
<feature type="transmembrane region" description="Helical" evidence="1">
    <location>
        <begin position="12"/>
        <end position="35"/>
    </location>
</feature>
<reference evidence="2 3" key="1">
    <citation type="submission" date="2020-07" db="EMBL/GenBank/DDBJ databases">
        <title>Genomic Encyclopedia of Type Strains, Phase IV (KMG-IV): sequencing the most valuable type-strain genomes for metagenomic binning, comparative biology and taxonomic classification.</title>
        <authorList>
            <person name="Goeker M."/>
        </authorList>
    </citation>
    <scope>NUCLEOTIDE SEQUENCE [LARGE SCALE GENOMIC DNA]</scope>
    <source>
        <strain evidence="2 3">DSM 29043</strain>
    </source>
</reference>
<evidence type="ECO:0008006" key="4">
    <source>
        <dbReference type="Google" id="ProtNLM"/>
    </source>
</evidence>
<protein>
    <recommendedName>
        <fullName evidence="4">DUF4350 domain-containing protein</fullName>
    </recommendedName>
</protein>
<dbReference type="EMBL" id="JACBZF010000004">
    <property type="protein sequence ID" value="NYH96278.1"/>
    <property type="molecule type" value="Genomic_DNA"/>
</dbReference>
<keyword evidence="1" id="KW-1133">Transmembrane helix</keyword>
<evidence type="ECO:0000256" key="1">
    <source>
        <dbReference type="SAM" id="Phobius"/>
    </source>
</evidence>